<dbReference type="Gene3D" id="3.40.50.300">
    <property type="entry name" value="P-loop containing nucleotide triphosphate hydrolases"/>
    <property type="match status" value="1"/>
</dbReference>
<reference evidence="2 3" key="1">
    <citation type="submission" date="2017-08" db="EMBL/GenBank/DDBJ databases">
        <title>Genome sequence of Streptomyces albireticuli NRRL B-1670.</title>
        <authorList>
            <person name="Graham D.E."/>
            <person name="Mahan K.M."/>
            <person name="Klingeman D.M."/>
            <person name="Hettich R.L."/>
            <person name="Parry R.J."/>
            <person name="Spain J.C."/>
        </authorList>
    </citation>
    <scope>NUCLEOTIDE SEQUENCE [LARGE SCALE GENOMIC DNA]</scope>
    <source>
        <strain evidence="2 3">NRRL B-1670</strain>
    </source>
</reference>
<dbReference type="CDD" id="cd02042">
    <property type="entry name" value="ParAB_family"/>
    <property type="match status" value="1"/>
</dbReference>
<gene>
    <name evidence="2" type="ORF">CK936_28535</name>
</gene>
<evidence type="ECO:0000313" key="3">
    <source>
        <dbReference type="Proteomes" id="UP000218944"/>
    </source>
</evidence>
<sequence length="294" mass="31469">MKVLAVANQKGGVGKTSTTVNLGAGLALAGHRVLVVDLDPQAQAGTALGVNLSGEDQLARSLGWALQARMQNMRIDLPTIMFNRGELLEDWDGGGTLHLLAGEESTMSAAQDLIHKKGYQATPVLRRMLMEIEDAFDFVVIDTPPAVSSLAATALAAADHVLTVCYPEYSTLKGAVAIRGTVGYVKDRTGGECDPQYLGAVLNRSSAPSMMKAQEVNIRNGVIEAGLYPFVTDIRKDDRISGSYAYGEPAVLRFANHAPGKQYARLMGEVLTRIDQPVEKWETPEPIATGASDE</sequence>
<dbReference type="Pfam" id="PF13614">
    <property type="entry name" value="AAA_31"/>
    <property type="match status" value="1"/>
</dbReference>
<comment type="caution">
    <text evidence="2">The sequence shown here is derived from an EMBL/GenBank/DDBJ whole genome shotgun (WGS) entry which is preliminary data.</text>
</comment>
<dbReference type="Proteomes" id="UP000218944">
    <property type="component" value="Unassembled WGS sequence"/>
</dbReference>
<dbReference type="RefSeq" id="WP_095583829.1">
    <property type="nucleotide sequence ID" value="NZ_JAJQQQ010000037.1"/>
</dbReference>
<feature type="domain" description="AAA" evidence="1">
    <location>
        <begin position="1"/>
        <end position="188"/>
    </location>
</feature>
<evidence type="ECO:0000259" key="1">
    <source>
        <dbReference type="Pfam" id="PF13614"/>
    </source>
</evidence>
<dbReference type="InterPro" id="IPR025669">
    <property type="entry name" value="AAA_dom"/>
</dbReference>
<dbReference type="SUPFAM" id="SSF52540">
    <property type="entry name" value="P-loop containing nucleoside triphosphate hydrolases"/>
    <property type="match status" value="1"/>
</dbReference>
<dbReference type="AlphaFoldDB" id="A0A2A2D2B9"/>
<dbReference type="InterPro" id="IPR050678">
    <property type="entry name" value="DNA_Partitioning_ATPase"/>
</dbReference>
<proteinExistence type="predicted"/>
<dbReference type="PANTHER" id="PTHR13696">
    <property type="entry name" value="P-LOOP CONTAINING NUCLEOSIDE TRIPHOSPHATE HYDROLASE"/>
    <property type="match status" value="1"/>
</dbReference>
<organism evidence="2 3">
    <name type="scientific">Streptomyces albireticuli</name>
    <dbReference type="NCBI Taxonomy" id="1940"/>
    <lineage>
        <taxon>Bacteria</taxon>
        <taxon>Bacillati</taxon>
        <taxon>Actinomycetota</taxon>
        <taxon>Actinomycetes</taxon>
        <taxon>Kitasatosporales</taxon>
        <taxon>Streptomycetaceae</taxon>
        <taxon>Streptomyces</taxon>
    </lineage>
</organism>
<evidence type="ECO:0000313" key="2">
    <source>
        <dbReference type="EMBL" id="PAU45607.1"/>
    </source>
</evidence>
<dbReference type="PANTHER" id="PTHR13696:SF52">
    <property type="entry name" value="PARA FAMILY PROTEIN CT_582"/>
    <property type="match status" value="1"/>
</dbReference>
<dbReference type="InterPro" id="IPR027417">
    <property type="entry name" value="P-loop_NTPase"/>
</dbReference>
<dbReference type="EMBL" id="NSJV01000554">
    <property type="protein sequence ID" value="PAU45607.1"/>
    <property type="molecule type" value="Genomic_DNA"/>
</dbReference>
<protein>
    <submittedName>
        <fullName evidence="2">Cobyrinic acid a,c-diamide synthase</fullName>
    </submittedName>
</protein>
<keyword evidence="3" id="KW-1185">Reference proteome</keyword>
<name>A0A2A2D2B9_9ACTN</name>
<accession>A0A2A2D2B9</accession>